<proteinExistence type="predicted"/>
<accession>A0A385DGF3</accession>
<protein>
    <submittedName>
        <fullName evidence="2">Uncharacterized protein</fullName>
    </submittedName>
</protein>
<evidence type="ECO:0000313" key="2">
    <source>
        <dbReference type="EMBL" id="AXQ56757.1"/>
    </source>
</evidence>
<dbReference type="GeneID" id="300116551"/>
<feature type="compositionally biased region" description="Low complexity" evidence="1">
    <location>
        <begin position="21"/>
        <end position="37"/>
    </location>
</feature>
<dbReference type="Proteomes" id="UP000596311">
    <property type="component" value="Chromosome"/>
</dbReference>
<dbReference type="Proteomes" id="UP000259636">
    <property type="component" value="Chromosome"/>
</dbReference>
<dbReference type="EMBL" id="CP031742">
    <property type="protein sequence ID" value="AXQ56757.1"/>
    <property type="molecule type" value="Genomic_DNA"/>
</dbReference>
<gene>
    <name evidence="2" type="ORF">D0C37_20595</name>
    <name evidence="3" type="ORF">G9U55_11110</name>
</gene>
<reference evidence="2 4" key="1">
    <citation type="submission" date="2018-08" db="EMBL/GenBank/DDBJ databases">
        <authorList>
            <person name="Ferrada E.E."/>
            <person name="Latorre B.A."/>
        </authorList>
    </citation>
    <scope>NUCLEOTIDE SEQUENCE [LARGE SCALE GENOMIC DNA]</scope>
    <source>
        <strain evidence="2 4">VK-A60T</strain>
    </source>
</reference>
<feature type="region of interest" description="Disordered" evidence="1">
    <location>
        <begin position="1"/>
        <end position="37"/>
    </location>
</feature>
<dbReference type="KEGG" id="sky:D0C37_20595"/>
<reference evidence="3 5" key="2">
    <citation type="submission" date="2020-03" db="EMBL/GenBank/DDBJ databases">
        <title>Genome mining and metabolic profiling illuminate the polycyclic tetramate macrolactams from Streptomyces koyangensis SCSIO 5802.</title>
        <authorList>
            <person name="Ding W."/>
        </authorList>
    </citation>
    <scope>NUCLEOTIDE SEQUENCE [LARGE SCALE GENOMIC DNA]</scope>
    <source>
        <strain evidence="3 5">SCSIO 5802</strain>
    </source>
</reference>
<dbReference type="AlphaFoldDB" id="A0A385DGF3"/>
<evidence type="ECO:0000313" key="5">
    <source>
        <dbReference type="Proteomes" id="UP000596311"/>
    </source>
</evidence>
<evidence type="ECO:0000256" key="1">
    <source>
        <dbReference type="SAM" id="MobiDB-lite"/>
    </source>
</evidence>
<organism evidence="2 4">
    <name type="scientific">Streptomyces koyangensis</name>
    <dbReference type="NCBI Taxonomy" id="188770"/>
    <lineage>
        <taxon>Bacteria</taxon>
        <taxon>Bacillati</taxon>
        <taxon>Actinomycetota</taxon>
        <taxon>Actinomycetes</taxon>
        <taxon>Kitasatosporales</taxon>
        <taxon>Streptomycetaceae</taxon>
        <taxon>Streptomyces</taxon>
        <taxon>Streptomyces aurantiacus group</taxon>
    </lineage>
</organism>
<dbReference type="EMBL" id="CP049945">
    <property type="protein sequence ID" value="QRF02696.1"/>
    <property type="molecule type" value="Genomic_DNA"/>
</dbReference>
<sequence>MTTSASDTPAVQAVPEVPSHGALAGIPGDAAAEAGAGQEKKGAVSMSALLQSCAAASAVSTPPELPAPRAA</sequence>
<evidence type="ECO:0000313" key="4">
    <source>
        <dbReference type="Proteomes" id="UP000259636"/>
    </source>
</evidence>
<evidence type="ECO:0000313" key="3">
    <source>
        <dbReference type="EMBL" id="QRF02696.1"/>
    </source>
</evidence>
<name>A0A385DGF3_9ACTN</name>
<dbReference type="RefSeq" id="WP_101276774.1">
    <property type="nucleotide sequence ID" value="NZ_CP031742.1"/>
</dbReference>
<keyword evidence="5" id="KW-1185">Reference proteome</keyword>